<gene>
    <name evidence="1" type="ORF">QCA50_004989</name>
</gene>
<proteinExistence type="predicted"/>
<accession>A0AAW0GE90</accession>
<keyword evidence="2" id="KW-1185">Reference proteome</keyword>
<evidence type="ECO:0000313" key="1">
    <source>
        <dbReference type="EMBL" id="KAK7691590.1"/>
    </source>
</evidence>
<dbReference type="EMBL" id="JASBNA010000005">
    <property type="protein sequence ID" value="KAK7691590.1"/>
    <property type="molecule type" value="Genomic_DNA"/>
</dbReference>
<sequence>MTRRRHYQVDRPFSTSGSQDYLYKLYSARIFGAAINDTGKTTNCSCIRFKCGRTADLRAKSRQVAWTHLPHAHMYDVLNLNRRPLRESDKCPNSGRETGDFAPDHSLCALFLGLEGCSFPQMDPRELMPPTLIFVGSLVEFSLVPWTCASHLIAFRDLVPPVPPQPHSLITIVPDPPPYTSSHTAPHGPRRSSLFILPQWPPILS</sequence>
<dbReference type="AlphaFoldDB" id="A0AAW0GE90"/>
<comment type="caution">
    <text evidence="1">The sequence shown here is derived from an EMBL/GenBank/DDBJ whole genome shotgun (WGS) entry which is preliminary data.</text>
</comment>
<dbReference type="Proteomes" id="UP001385951">
    <property type="component" value="Unassembled WGS sequence"/>
</dbReference>
<organism evidence="1 2">
    <name type="scientific">Cerrena zonata</name>
    <dbReference type="NCBI Taxonomy" id="2478898"/>
    <lineage>
        <taxon>Eukaryota</taxon>
        <taxon>Fungi</taxon>
        <taxon>Dikarya</taxon>
        <taxon>Basidiomycota</taxon>
        <taxon>Agaricomycotina</taxon>
        <taxon>Agaricomycetes</taxon>
        <taxon>Polyporales</taxon>
        <taxon>Cerrenaceae</taxon>
        <taxon>Cerrena</taxon>
    </lineage>
</organism>
<name>A0AAW0GE90_9APHY</name>
<evidence type="ECO:0000313" key="2">
    <source>
        <dbReference type="Proteomes" id="UP001385951"/>
    </source>
</evidence>
<reference evidence="1 2" key="1">
    <citation type="submission" date="2022-09" db="EMBL/GenBank/DDBJ databases">
        <authorList>
            <person name="Palmer J.M."/>
        </authorList>
    </citation>
    <scope>NUCLEOTIDE SEQUENCE [LARGE SCALE GENOMIC DNA]</scope>
    <source>
        <strain evidence="1 2">DSM 7382</strain>
    </source>
</reference>
<protein>
    <submittedName>
        <fullName evidence="1">Uncharacterized protein</fullName>
    </submittedName>
</protein>